<dbReference type="EMBL" id="JAGGLR010000028">
    <property type="protein sequence ID" value="MBP2067078.1"/>
    <property type="molecule type" value="Genomic_DNA"/>
</dbReference>
<name>A0ABS4N5Y5_9ACTN</name>
<evidence type="ECO:0000259" key="2">
    <source>
        <dbReference type="SMART" id="SM00470"/>
    </source>
</evidence>
<dbReference type="RefSeq" id="WP_209469039.1">
    <property type="nucleotide sequence ID" value="NZ_BAABDR010000098.1"/>
</dbReference>
<sequence length="363" mass="39793">MSSTFVTFGLEGAVAELGELKLTQEASNRAVGTEAFMSPSSHDATGKRPVQIVPIAKLKSADSPRLLGLDKQHINALATSDEPFPPIIVHRTSMRVVDGMHRLRAAELRGSEAMEVVYFDGDDESAFLRAVRENTAHGLRLSSADRTAAAARILCGSPHWSDRRIASVVGLSPTTVGAIRRRSTVQSEQSNARMGRDGRTRPLDNGPGRLIAGKLLLEKPDASVREVARTAGISLSTAYDVYKRVRTGSSPVAPKQRHEAAAGLGQNPPEPHTEQRADPSCQIDYQRDLSALRKDPSLRLSERGRSLIRWLSSPAADEKLRCRLLESVPLHCVPLVVRLARENSRVWHRFADLLERREQASST</sequence>
<protein>
    <submittedName>
        <fullName evidence="3">ParB-like chromosome segregation protein Spo0J</fullName>
    </submittedName>
</protein>
<feature type="region of interest" description="Disordered" evidence="1">
    <location>
        <begin position="181"/>
        <end position="208"/>
    </location>
</feature>
<dbReference type="SUPFAM" id="SSF110849">
    <property type="entry name" value="ParB/Sulfiredoxin"/>
    <property type="match status" value="1"/>
</dbReference>
<gene>
    <name evidence="3" type="ORF">J2Z30_008144</name>
</gene>
<accession>A0ABS4N5Y5</accession>
<feature type="domain" description="ParB-like N-terminal" evidence="2">
    <location>
        <begin position="51"/>
        <end position="135"/>
    </location>
</feature>
<comment type="caution">
    <text evidence="3">The sequence shown here is derived from an EMBL/GenBank/DDBJ whole genome shotgun (WGS) entry which is preliminary data.</text>
</comment>
<dbReference type="Gene3D" id="3.90.1530.10">
    <property type="entry name" value="Conserved hypothetical protein from pyrococcus furiosus pfu- 392566-001, ParB domain"/>
    <property type="match status" value="1"/>
</dbReference>
<feature type="region of interest" description="Disordered" evidence="1">
    <location>
        <begin position="249"/>
        <end position="279"/>
    </location>
</feature>
<reference evidence="3 4" key="1">
    <citation type="submission" date="2021-03" db="EMBL/GenBank/DDBJ databases">
        <title>Genomic Encyclopedia of Type Strains, Phase IV (KMG-IV): sequencing the most valuable type-strain genomes for metagenomic binning, comparative biology and taxonomic classification.</title>
        <authorList>
            <person name="Goeker M."/>
        </authorList>
    </citation>
    <scope>NUCLEOTIDE SEQUENCE [LARGE SCALE GENOMIC DNA]</scope>
    <source>
        <strain evidence="3 4">DSM 41954</strain>
    </source>
</reference>
<evidence type="ECO:0000256" key="1">
    <source>
        <dbReference type="SAM" id="MobiDB-lite"/>
    </source>
</evidence>
<dbReference type="InterPro" id="IPR003115">
    <property type="entry name" value="ParB_N"/>
</dbReference>
<evidence type="ECO:0000313" key="4">
    <source>
        <dbReference type="Proteomes" id="UP000756710"/>
    </source>
</evidence>
<dbReference type="SMART" id="SM00470">
    <property type="entry name" value="ParB"/>
    <property type="match status" value="1"/>
</dbReference>
<proteinExistence type="predicted"/>
<evidence type="ECO:0000313" key="3">
    <source>
        <dbReference type="EMBL" id="MBP2067078.1"/>
    </source>
</evidence>
<dbReference type="InterPro" id="IPR036086">
    <property type="entry name" value="ParB/Sulfiredoxin_sf"/>
</dbReference>
<dbReference type="Proteomes" id="UP000756710">
    <property type="component" value="Unassembled WGS sequence"/>
</dbReference>
<organism evidence="3 4">
    <name type="scientific">Streptomyces iranensis</name>
    <dbReference type="NCBI Taxonomy" id="576784"/>
    <lineage>
        <taxon>Bacteria</taxon>
        <taxon>Bacillati</taxon>
        <taxon>Actinomycetota</taxon>
        <taxon>Actinomycetes</taxon>
        <taxon>Kitasatosporales</taxon>
        <taxon>Streptomycetaceae</taxon>
        <taxon>Streptomyces</taxon>
        <taxon>Streptomyces violaceusniger group</taxon>
    </lineage>
</organism>
<keyword evidence="4" id="KW-1185">Reference proteome</keyword>